<evidence type="ECO:0000256" key="5">
    <source>
        <dbReference type="ARBA" id="ARBA00022968"/>
    </source>
</evidence>
<keyword evidence="4" id="KW-0812">Transmembrane</keyword>
<gene>
    <name evidence="9" type="ORF">HK103_003175</name>
</gene>
<dbReference type="GO" id="GO:0000139">
    <property type="term" value="C:Golgi membrane"/>
    <property type="evidence" value="ECO:0007669"/>
    <property type="project" value="UniProtKB-SubCell"/>
</dbReference>
<dbReference type="InterPro" id="IPR022751">
    <property type="entry name" value="Alpha_mannosyltransferase"/>
</dbReference>
<evidence type="ECO:0000313" key="10">
    <source>
        <dbReference type="Proteomes" id="UP001210925"/>
    </source>
</evidence>
<comment type="similarity">
    <text evidence="2">Belongs to the MNN1/MNT family.</text>
</comment>
<dbReference type="GO" id="GO:0000026">
    <property type="term" value="F:alpha-1,2-mannosyltransferase activity"/>
    <property type="evidence" value="ECO:0007669"/>
    <property type="project" value="TreeGrafter"/>
</dbReference>
<dbReference type="Gene3D" id="3.90.550.10">
    <property type="entry name" value="Spore Coat Polysaccharide Biosynthesis Protein SpsA, Chain A"/>
    <property type="match status" value="1"/>
</dbReference>
<evidence type="ECO:0000256" key="2">
    <source>
        <dbReference type="ARBA" id="ARBA00009105"/>
    </source>
</evidence>
<dbReference type="AlphaFoldDB" id="A0AAD5U931"/>
<evidence type="ECO:0000256" key="3">
    <source>
        <dbReference type="ARBA" id="ARBA00022679"/>
    </source>
</evidence>
<keyword evidence="7" id="KW-0333">Golgi apparatus</keyword>
<dbReference type="PANTHER" id="PTHR31646:SF1">
    <property type="entry name" value="ALPHA-1,2-MANNOSYLTRANSFERASE MNN2"/>
    <property type="match status" value="1"/>
</dbReference>
<dbReference type="SUPFAM" id="SSF53448">
    <property type="entry name" value="Nucleotide-diphospho-sugar transferases"/>
    <property type="match status" value="1"/>
</dbReference>
<dbReference type="Proteomes" id="UP001210925">
    <property type="component" value="Unassembled WGS sequence"/>
</dbReference>
<comment type="caution">
    <text evidence="9">The sequence shown here is derived from an EMBL/GenBank/DDBJ whole genome shotgun (WGS) entry which is preliminary data.</text>
</comment>
<evidence type="ECO:0000256" key="1">
    <source>
        <dbReference type="ARBA" id="ARBA00004323"/>
    </source>
</evidence>
<evidence type="ECO:0000256" key="6">
    <source>
        <dbReference type="ARBA" id="ARBA00022989"/>
    </source>
</evidence>
<evidence type="ECO:0000256" key="8">
    <source>
        <dbReference type="ARBA" id="ARBA00023136"/>
    </source>
</evidence>
<dbReference type="PANTHER" id="PTHR31646">
    <property type="entry name" value="ALPHA-1,2-MANNOSYLTRANSFERASE MNN2"/>
    <property type="match status" value="1"/>
</dbReference>
<sequence>MDFVKERTPKWKLTTPKLEKEINERLFQFINDISDKPIPNYRGTGIVMTVYSNVADMALGSLTFLYRELKSKLDCEIFYEFLSDHYIQKYKELGCKVKQFNNDKLLYNPPVKRTDTNTYWKIIAILESEFEHVLFLDCDNIPLREPSFLFESKEYKETGMILWPDFWTLTGENPLWRILGLECINEKEHESGQVVVQKSRLFHQLQVSLYLSMSPDFTIYTHGDKETFSLAMRLYNTPYHKIKQNTFVIGTDLNGFCGMGMLQFYNDPIFMHINFLKYSRKKRFVLDRALEMKDESILQIGGCLTAKNGGRTIEVEKEWGYFNHKLVEAYIDI</sequence>
<proteinExistence type="inferred from homology"/>
<dbReference type="InterPro" id="IPR029044">
    <property type="entry name" value="Nucleotide-diphossugar_trans"/>
</dbReference>
<dbReference type="GO" id="GO:0046354">
    <property type="term" value="P:mannan biosynthetic process"/>
    <property type="evidence" value="ECO:0007669"/>
    <property type="project" value="TreeGrafter"/>
</dbReference>
<protein>
    <submittedName>
        <fullName evidence="9">Uncharacterized protein</fullName>
    </submittedName>
</protein>
<keyword evidence="10" id="KW-1185">Reference proteome</keyword>
<dbReference type="Pfam" id="PF11051">
    <property type="entry name" value="Mannosyl_trans3"/>
    <property type="match status" value="2"/>
</dbReference>
<reference evidence="9" key="1">
    <citation type="submission" date="2020-05" db="EMBL/GenBank/DDBJ databases">
        <title>Phylogenomic resolution of chytrid fungi.</title>
        <authorList>
            <person name="Stajich J.E."/>
            <person name="Amses K."/>
            <person name="Simmons R."/>
            <person name="Seto K."/>
            <person name="Myers J."/>
            <person name="Bonds A."/>
            <person name="Quandt C.A."/>
            <person name="Barry K."/>
            <person name="Liu P."/>
            <person name="Grigoriev I."/>
            <person name="Longcore J.E."/>
            <person name="James T.Y."/>
        </authorList>
    </citation>
    <scope>NUCLEOTIDE SEQUENCE</scope>
    <source>
        <strain evidence="9">PLAUS21</strain>
    </source>
</reference>
<evidence type="ECO:0000256" key="7">
    <source>
        <dbReference type="ARBA" id="ARBA00023034"/>
    </source>
</evidence>
<evidence type="ECO:0000256" key="4">
    <source>
        <dbReference type="ARBA" id="ARBA00022692"/>
    </source>
</evidence>
<keyword evidence="8" id="KW-0472">Membrane</keyword>
<organism evidence="9 10">
    <name type="scientific">Boothiomyces macroporosus</name>
    <dbReference type="NCBI Taxonomy" id="261099"/>
    <lineage>
        <taxon>Eukaryota</taxon>
        <taxon>Fungi</taxon>
        <taxon>Fungi incertae sedis</taxon>
        <taxon>Chytridiomycota</taxon>
        <taxon>Chytridiomycota incertae sedis</taxon>
        <taxon>Chytridiomycetes</taxon>
        <taxon>Rhizophydiales</taxon>
        <taxon>Terramycetaceae</taxon>
        <taxon>Boothiomyces</taxon>
    </lineage>
</organism>
<comment type="subcellular location">
    <subcellularLocation>
        <location evidence="1">Golgi apparatus membrane</location>
        <topology evidence="1">Single-pass type II membrane protein</topology>
    </subcellularLocation>
</comment>
<keyword evidence="5" id="KW-0735">Signal-anchor</keyword>
<keyword evidence="3" id="KW-0808">Transferase</keyword>
<name>A0AAD5U931_9FUNG</name>
<keyword evidence="6" id="KW-1133">Transmembrane helix</keyword>
<evidence type="ECO:0000313" key="9">
    <source>
        <dbReference type="EMBL" id="KAJ3250782.1"/>
    </source>
</evidence>
<accession>A0AAD5U931</accession>
<dbReference type="EMBL" id="JADGKB010000224">
    <property type="protein sequence ID" value="KAJ3250782.1"/>
    <property type="molecule type" value="Genomic_DNA"/>
</dbReference>